<dbReference type="EMBL" id="BDDD01000953">
    <property type="protein sequence ID" value="GAV71969.1"/>
    <property type="molecule type" value="Genomic_DNA"/>
</dbReference>
<dbReference type="GO" id="GO:0061630">
    <property type="term" value="F:ubiquitin protein ligase activity"/>
    <property type="evidence" value="ECO:0007669"/>
    <property type="project" value="UniProtKB-EC"/>
</dbReference>
<comment type="caution">
    <text evidence="8">The sequence shown here is derived from an EMBL/GenBank/DDBJ whole genome shotgun (WGS) entry which is preliminary data.</text>
</comment>
<dbReference type="Pfam" id="PF13639">
    <property type="entry name" value="zf-RING_2"/>
    <property type="match status" value="1"/>
</dbReference>
<proteinExistence type="predicted"/>
<dbReference type="PANTHER" id="PTHR15710">
    <property type="entry name" value="E3 UBIQUITIN-PROTEIN LIGASE PRAJA"/>
    <property type="match status" value="1"/>
</dbReference>
<dbReference type="CDD" id="cd16454">
    <property type="entry name" value="RING-H2_PA-TM-RING"/>
    <property type="match status" value="1"/>
</dbReference>
<dbReference type="PANTHER" id="PTHR15710:SF77">
    <property type="entry name" value="RING-H2 FINGER PROTEIN ATL21B"/>
    <property type="match status" value="1"/>
</dbReference>
<dbReference type="SUPFAM" id="SSF57850">
    <property type="entry name" value="RING/U-box"/>
    <property type="match status" value="1"/>
</dbReference>
<accession>A0A1Q3BVS1</accession>
<dbReference type="OrthoDB" id="3365801at2759"/>
<evidence type="ECO:0000256" key="3">
    <source>
        <dbReference type="ARBA" id="ARBA00022723"/>
    </source>
</evidence>
<evidence type="ECO:0000256" key="1">
    <source>
        <dbReference type="ARBA" id="ARBA00000900"/>
    </source>
</evidence>
<dbReference type="SMART" id="SM00184">
    <property type="entry name" value="RING"/>
    <property type="match status" value="1"/>
</dbReference>
<name>A0A1Q3BVS1_CEPFO</name>
<evidence type="ECO:0000259" key="7">
    <source>
        <dbReference type="PROSITE" id="PS50089"/>
    </source>
</evidence>
<dbReference type="AlphaFoldDB" id="A0A1Q3BVS1"/>
<dbReference type="PROSITE" id="PS50089">
    <property type="entry name" value="ZF_RING_2"/>
    <property type="match status" value="1"/>
</dbReference>
<dbReference type="InParanoid" id="A0A1Q3BVS1"/>
<evidence type="ECO:0000256" key="6">
    <source>
        <dbReference type="PROSITE-ProRule" id="PRU00175"/>
    </source>
</evidence>
<keyword evidence="9" id="KW-1185">Reference proteome</keyword>
<dbReference type="Proteomes" id="UP000187406">
    <property type="component" value="Unassembled WGS sequence"/>
</dbReference>
<organism evidence="8 9">
    <name type="scientific">Cephalotus follicularis</name>
    <name type="common">Albany pitcher plant</name>
    <dbReference type="NCBI Taxonomy" id="3775"/>
    <lineage>
        <taxon>Eukaryota</taxon>
        <taxon>Viridiplantae</taxon>
        <taxon>Streptophyta</taxon>
        <taxon>Embryophyta</taxon>
        <taxon>Tracheophyta</taxon>
        <taxon>Spermatophyta</taxon>
        <taxon>Magnoliopsida</taxon>
        <taxon>eudicotyledons</taxon>
        <taxon>Gunneridae</taxon>
        <taxon>Pentapetalae</taxon>
        <taxon>rosids</taxon>
        <taxon>fabids</taxon>
        <taxon>Oxalidales</taxon>
        <taxon>Cephalotaceae</taxon>
        <taxon>Cephalotus</taxon>
    </lineage>
</organism>
<sequence>MASSIWYYEYCLSRPDDNHTHHNSSTQHNSSIPIDVFKIVFEFGRVLRLCYPPYTIIPVDGCHKTFYIPRNKLLSPLFGPRIMSTILSDSTSAPQDIVDIVARKVVSFAFEIDNKNHSDSGINRVLTMALDFLVTTPYDDRSDIDRVINESMQEGFTNFKPATGEAIRGLERERVVDNLVRFCDECRICLEEFVVGSDQFVRMPCNHVFHADCIVKWLKTSHLCPLCRYPMPS</sequence>
<dbReference type="GO" id="GO:0008270">
    <property type="term" value="F:zinc ion binding"/>
    <property type="evidence" value="ECO:0007669"/>
    <property type="project" value="UniProtKB-KW"/>
</dbReference>
<feature type="domain" description="RING-type" evidence="7">
    <location>
        <begin position="186"/>
        <end position="228"/>
    </location>
</feature>
<dbReference type="STRING" id="3775.A0A1Q3BVS1"/>
<dbReference type="InterPro" id="IPR001841">
    <property type="entry name" value="Znf_RING"/>
</dbReference>
<dbReference type="GO" id="GO:0016567">
    <property type="term" value="P:protein ubiquitination"/>
    <property type="evidence" value="ECO:0007669"/>
    <property type="project" value="TreeGrafter"/>
</dbReference>
<keyword evidence="4 6" id="KW-0863">Zinc-finger</keyword>
<evidence type="ECO:0000256" key="5">
    <source>
        <dbReference type="ARBA" id="ARBA00022833"/>
    </source>
</evidence>
<dbReference type="InterPro" id="IPR011016">
    <property type="entry name" value="Znf_RING-CH"/>
</dbReference>
<evidence type="ECO:0000256" key="2">
    <source>
        <dbReference type="ARBA" id="ARBA00012483"/>
    </source>
</evidence>
<dbReference type="SMART" id="SM00744">
    <property type="entry name" value="RINGv"/>
    <property type="match status" value="1"/>
</dbReference>
<keyword evidence="3" id="KW-0479">Metal-binding</keyword>
<dbReference type="GO" id="GO:0005737">
    <property type="term" value="C:cytoplasm"/>
    <property type="evidence" value="ECO:0007669"/>
    <property type="project" value="TreeGrafter"/>
</dbReference>
<reference evidence="9" key="1">
    <citation type="submission" date="2016-04" db="EMBL/GenBank/DDBJ databases">
        <title>Cephalotus genome sequencing.</title>
        <authorList>
            <person name="Fukushima K."/>
            <person name="Hasebe M."/>
            <person name="Fang X."/>
        </authorList>
    </citation>
    <scope>NUCLEOTIDE SEQUENCE [LARGE SCALE GENOMIC DNA]</scope>
    <source>
        <strain evidence="9">cv. St1</strain>
    </source>
</reference>
<evidence type="ECO:0000313" key="9">
    <source>
        <dbReference type="Proteomes" id="UP000187406"/>
    </source>
</evidence>
<evidence type="ECO:0000313" key="8">
    <source>
        <dbReference type="EMBL" id="GAV71969.1"/>
    </source>
</evidence>
<dbReference type="Gene3D" id="3.30.40.10">
    <property type="entry name" value="Zinc/RING finger domain, C3HC4 (zinc finger)"/>
    <property type="match status" value="1"/>
</dbReference>
<dbReference type="InterPro" id="IPR013083">
    <property type="entry name" value="Znf_RING/FYVE/PHD"/>
</dbReference>
<evidence type="ECO:0000256" key="4">
    <source>
        <dbReference type="ARBA" id="ARBA00022771"/>
    </source>
</evidence>
<comment type="catalytic activity">
    <reaction evidence="1">
        <text>S-ubiquitinyl-[E2 ubiquitin-conjugating enzyme]-L-cysteine + [acceptor protein]-L-lysine = [E2 ubiquitin-conjugating enzyme]-L-cysteine + N(6)-ubiquitinyl-[acceptor protein]-L-lysine.</text>
        <dbReference type="EC" id="2.3.2.27"/>
    </reaction>
</comment>
<gene>
    <name evidence="8" type="ORF">CFOL_v3_15458</name>
</gene>
<keyword evidence="5" id="KW-0862">Zinc</keyword>
<protein>
    <recommendedName>
        <fullName evidence="2">RING-type E3 ubiquitin transferase</fullName>
        <ecNumber evidence="2">2.3.2.27</ecNumber>
    </recommendedName>
</protein>
<dbReference type="EC" id="2.3.2.27" evidence="2"/>